<keyword evidence="1" id="KW-0175">Coiled coil</keyword>
<comment type="caution">
    <text evidence="3">The sequence shown here is derived from an EMBL/GenBank/DDBJ whole genome shotgun (WGS) entry which is preliminary data.</text>
</comment>
<sequence length="238" mass="26575">MSEPIQAHEKEVETARKAREEKLKDMEADLAHLQTELNDLKNNLRLVQQTPIVSARLPLMTRRAPLPSVSRSKLFQPSIVLTRSRGRSFLMLHPIINGQDPAIRERLLSIIRVALDPCLRSKLLSGELLRRIEAMRDEADPHGALVRKLEVHGMLVRKLEARISARDSGSPGTRTSATSRPRRNSISPYVVPPPQSRYRTDRSKNVDVAGWTDWSTAIAGPSRLTSTPTPSGSTTTEV</sequence>
<evidence type="ECO:0000256" key="1">
    <source>
        <dbReference type="SAM" id="Coils"/>
    </source>
</evidence>
<feature type="coiled-coil region" evidence="1">
    <location>
        <begin position="5"/>
        <end position="50"/>
    </location>
</feature>
<proteinExistence type="predicted"/>
<evidence type="ECO:0000313" key="4">
    <source>
        <dbReference type="Proteomes" id="UP000287166"/>
    </source>
</evidence>
<dbReference type="Proteomes" id="UP000287166">
    <property type="component" value="Unassembled WGS sequence"/>
</dbReference>
<feature type="compositionally biased region" description="Polar residues" evidence="2">
    <location>
        <begin position="170"/>
        <end position="187"/>
    </location>
</feature>
<dbReference type="GeneID" id="38777185"/>
<feature type="region of interest" description="Disordered" evidence="2">
    <location>
        <begin position="162"/>
        <end position="204"/>
    </location>
</feature>
<gene>
    <name evidence="3" type="ORF">SCP_0214850</name>
</gene>
<feature type="compositionally biased region" description="Low complexity" evidence="2">
    <location>
        <begin position="221"/>
        <end position="238"/>
    </location>
</feature>
<evidence type="ECO:0000313" key="3">
    <source>
        <dbReference type="EMBL" id="GBE80268.1"/>
    </source>
</evidence>
<organism evidence="3 4">
    <name type="scientific">Sparassis crispa</name>
    <dbReference type="NCBI Taxonomy" id="139825"/>
    <lineage>
        <taxon>Eukaryota</taxon>
        <taxon>Fungi</taxon>
        <taxon>Dikarya</taxon>
        <taxon>Basidiomycota</taxon>
        <taxon>Agaricomycotina</taxon>
        <taxon>Agaricomycetes</taxon>
        <taxon>Polyporales</taxon>
        <taxon>Sparassidaceae</taxon>
        <taxon>Sparassis</taxon>
    </lineage>
</organism>
<dbReference type="EMBL" id="BFAD01000002">
    <property type="protein sequence ID" value="GBE80268.1"/>
    <property type="molecule type" value="Genomic_DNA"/>
</dbReference>
<keyword evidence="4" id="KW-1185">Reference proteome</keyword>
<dbReference type="InParanoid" id="A0A401GDK5"/>
<feature type="region of interest" description="Disordered" evidence="2">
    <location>
        <begin position="217"/>
        <end position="238"/>
    </location>
</feature>
<dbReference type="AlphaFoldDB" id="A0A401GDK5"/>
<evidence type="ECO:0000256" key="2">
    <source>
        <dbReference type="SAM" id="MobiDB-lite"/>
    </source>
</evidence>
<accession>A0A401GDK5</accession>
<reference evidence="3 4" key="1">
    <citation type="journal article" date="2018" name="Sci. Rep.">
        <title>Genome sequence of the cauliflower mushroom Sparassis crispa (Hanabiratake) and its association with beneficial usage.</title>
        <authorList>
            <person name="Kiyama R."/>
            <person name="Furutani Y."/>
            <person name="Kawaguchi K."/>
            <person name="Nakanishi T."/>
        </authorList>
    </citation>
    <scope>NUCLEOTIDE SEQUENCE [LARGE SCALE GENOMIC DNA]</scope>
</reference>
<dbReference type="RefSeq" id="XP_027611181.1">
    <property type="nucleotide sequence ID" value="XM_027755380.1"/>
</dbReference>
<protein>
    <submittedName>
        <fullName evidence="3">Uncharacterized protein</fullName>
    </submittedName>
</protein>
<name>A0A401GDK5_9APHY</name>